<dbReference type="InterPro" id="IPR032710">
    <property type="entry name" value="NTF2-like_dom_sf"/>
</dbReference>
<dbReference type="EMBL" id="JBHSBN010000015">
    <property type="protein sequence ID" value="MFC4108366.1"/>
    <property type="molecule type" value="Genomic_DNA"/>
</dbReference>
<evidence type="ECO:0000259" key="1">
    <source>
        <dbReference type="Pfam" id="PF12680"/>
    </source>
</evidence>
<protein>
    <submittedName>
        <fullName evidence="2">Nuclear transport factor 2 family protein</fullName>
    </submittedName>
</protein>
<dbReference type="InterPro" id="IPR037401">
    <property type="entry name" value="SnoaL-like"/>
</dbReference>
<evidence type="ECO:0000313" key="3">
    <source>
        <dbReference type="Proteomes" id="UP001595868"/>
    </source>
</evidence>
<dbReference type="RefSeq" id="WP_377548522.1">
    <property type="nucleotide sequence ID" value="NZ_JBHSBN010000015.1"/>
</dbReference>
<accession>A0ABV8KQE3</accession>
<organism evidence="2 3">
    <name type="scientific">Micromonospora zhanjiangensis</name>
    <dbReference type="NCBI Taxonomy" id="1522057"/>
    <lineage>
        <taxon>Bacteria</taxon>
        <taxon>Bacillati</taxon>
        <taxon>Actinomycetota</taxon>
        <taxon>Actinomycetes</taxon>
        <taxon>Micromonosporales</taxon>
        <taxon>Micromonosporaceae</taxon>
        <taxon>Micromonospora</taxon>
    </lineage>
</organism>
<comment type="caution">
    <text evidence="2">The sequence shown here is derived from an EMBL/GenBank/DDBJ whole genome shotgun (WGS) entry which is preliminary data.</text>
</comment>
<evidence type="ECO:0000313" key="2">
    <source>
        <dbReference type="EMBL" id="MFC4108366.1"/>
    </source>
</evidence>
<dbReference type="CDD" id="cd00531">
    <property type="entry name" value="NTF2_like"/>
    <property type="match status" value="1"/>
</dbReference>
<gene>
    <name evidence="2" type="ORF">ACFOX0_20835</name>
</gene>
<sequence length="153" mass="16777">MPAPSSPREVFERLTHGIATWNLAQLPDLYAEDCLVEHPFAPPGPARRIEGRAAIRRHFAQAADGPLRMRPGVLAIHETTDPEVVIGEVTQHFRMLDTGREFTADAIFVLRVRGGLIVTSRDYANHLSIAHRAGWLPQLIEALDAESGATGLA</sequence>
<dbReference type="Proteomes" id="UP001595868">
    <property type="component" value="Unassembled WGS sequence"/>
</dbReference>
<dbReference type="SUPFAM" id="SSF54427">
    <property type="entry name" value="NTF2-like"/>
    <property type="match status" value="1"/>
</dbReference>
<proteinExistence type="predicted"/>
<dbReference type="Pfam" id="PF12680">
    <property type="entry name" value="SnoaL_2"/>
    <property type="match status" value="1"/>
</dbReference>
<reference evidence="3" key="1">
    <citation type="journal article" date="2019" name="Int. J. Syst. Evol. Microbiol.">
        <title>The Global Catalogue of Microorganisms (GCM) 10K type strain sequencing project: providing services to taxonomists for standard genome sequencing and annotation.</title>
        <authorList>
            <consortium name="The Broad Institute Genomics Platform"/>
            <consortium name="The Broad Institute Genome Sequencing Center for Infectious Disease"/>
            <person name="Wu L."/>
            <person name="Ma J."/>
        </authorList>
    </citation>
    <scope>NUCLEOTIDE SEQUENCE [LARGE SCALE GENOMIC DNA]</scope>
    <source>
        <strain evidence="3">2902at01</strain>
    </source>
</reference>
<keyword evidence="3" id="KW-1185">Reference proteome</keyword>
<name>A0ABV8KQE3_9ACTN</name>
<feature type="domain" description="SnoaL-like" evidence="1">
    <location>
        <begin position="12"/>
        <end position="118"/>
    </location>
</feature>
<dbReference type="Gene3D" id="3.10.450.50">
    <property type="match status" value="1"/>
</dbReference>